<reference evidence="3 4" key="1">
    <citation type="submission" date="2024-03" db="EMBL/GenBank/DDBJ databases">
        <title>Complete genome sequence of the green alga Chloropicon roscoffensis RCC1871.</title>
        <authorList>
            <person name="Lemieux C."/>
            <person name="Pombert J.-F."/>
            <person name="Otis C."/>
            <person name="Turmel M."/>
        </authorList>
    </citation>
    <scope>NUCLEOTIDE SEQUENCE [LARGE SCALE GENOMIC DNA]</scope>
    <source>
        <strain evidence="3 4">RCC1871</strain>
    </source>
</reference>
<feature type="coiled-coil region" evidence="1">
    <location>
        <begin position="386"/>
        <end position="442"/>
    </location>
</feature>
<feature type="region of interest" description="Disordered" evidence="2">
    <location>
        <begin position="213"/>
        <end position="272"/>
    </location>
</feature>
<evidence type="ECO:0000313" key="4">
    <source>
        <dbReference type="Proteomes" id="UP001472866"/>
    </source>
</evidence>
<keyword evidence="4" id="KW-1185">Reference proteome</keyword>
<keyword evidence="1" id="KW-0175">Coiled coil</keyword>
<feature type="coiled-coil region" evidence="1">
    <location>
        <begin position="639"/>
        <end position="716"/>
    </location>
</feature>
<feature type="compositionally biased region" description="Acidic residues" evidence="2">
    <location>
        <begin position="253"/>
        <end position="262"/>
    </location>
</feature>
<feature type="coiled-coil region" evidence="1">
    <location>
        <begin position="486"/>
        <end position="563"/>
    </location>
</feature>
<evidence type="ECO:0000256" key="1">
    <source>
        <dbReference type="SAM" id="Coils"/>
    </source>
</evidence>
<dbReference type="Proteomes" id="UP001472866">
    <property type="component" value="Chromosome 02"/>
</dbReference>
<evidence type="ECO:0000313" key="3">
    <source>
        <dbReference type="EMBL" id="WZN59809.1"/>
    </source>
</evidence>
<organism evidence="3 4">
    <name type="scientific">Chloropicon roscoffensis</name>
    <dbReference type="NCBI Taxonomy" id="1461544"/>
    <lineage>
        <taxon>Eukaryota</taxon>
        <taxon>Viridiplantae</taxon>
        <taxon>Chlorophyta</taxon>
        <taxon>Chloropicophyceae</taxon>
        <taxon>Chloropicales</taxon>
        <taxon>Chloropicaceae</taxon>
        <taxon>Chloropicon</taxon>
    </lineage>
</organism>
<name>A0AAX4P236_9CHLO</name>
<sequence length="850" mass="97485">MVQALGGVGEKLWYYIEIVETDDVNESPVKRVGPLNLGELKHIYQGRKLNDETYMWCDGMGEEFKQLKDLVELRSALMTGDISDAPVAISNDIDLQRASWYYKDKMGAKQGPTVFNTLKLIWDFGDDVDESTPVFTEGMDKFYPISQVSSLYKALAFGQVPASPIGGGGLYPEPSTLSEAVRKGENVELEQKRQLLEAKEAELKAREENINLKEAATPAAGGKDRPYAFTETKRRTRRTPYSGPPRRPAADLTESELDDESDAGAARMGGSMPGYDSIVSDVETENPIFGRLKGKSSHYINGERHGLFSTRKVGKKLMLSGAEDDSETIETVTRRSVRSSKKTSSTQKKAMFKPLSKNLVWSSAARSSRAGGMLTDTSQNAQSSIYNVFQEEMKTLEDEYSKCRVKLEQEYEEQHEVLGRRLDTEARKIQELQMQSAQLQKDYDQGVYKMQREYKLFQKEKRSNQEEVNRMKSHVEAIQLKAEEERKSIMAHAEKMEKDLQSEKEKQDLEWDALKKEKKRLEDAKKALLSEKKHVEHVAKDEREDTERERSKLEDDMKAFQEYKLEVEKFLEVQQNIMKTEQEEFIKSRASELAKLSDLQGAAQNEKHLFEQRIKDFEKDRAMQEYDYTQKDNYLDIHHQKLETDRRNFEEYRSQMEAELEGERKKLAEHIATLEAREQMNRDLLDTDKRKLMREKEALIAEVQSEKARIDEQRIDQARKTVEMQQQIRRLQDQLVAIHPSAARVYSQPEVSAPPTLPNSSGSSFLPGHTGGRTFVKVYVHSGDDSNYLGNVELVPTATLGDLRSSIKDKFSLPPSFKLKRRKIPIRPAQDHHLASDFLKSNDDFLVVDY</sequence>
<dbReference type="EMBL" id="CP151502">
    <property type="protein sequence ID" value="WZN59809.1"/>
    <property type="molecule type" value="Genomic_DNA"/>
</dbReference>
<evidence type="ECO:0000256" key="2">
    <source>
        <dbReference type="SAM" id="MobiDB-lite"/>
    </source>
</evidence>
<proteinExistence type="predicted"/>
<gene>
    <name evidence="3" type="ORF">HKI87_02g13370</name>
</gene>
<accession>A0AAX4P236</accession>
<protein>
    <submittedName>
        <fullName evidence="3">GYF_2 domain-containing protein</fullName>
    </submittedName>
</protein>
<dbReference type="AlphaFoldDB" id="A0AAX4P236"/>